<reference evidence="2" key="1">
    <citation type="submission" date="2016-11" db="UniProtKB">
        <authorList>
            <consortium name="WormBaseParasite"/>
        </authorList>
    </citation>
    <scope>IDENTIFICATION</scope>
</reference>
<dbReference type="WBParaSite" id="Hba_07510">
    <property type="protein sequence ID" value="Hba_07510"/>
    <property type="gene ID" value="Hba_07510"/>
</dbReference>
<organism evidence="1 2">
    <name type="scientific">Heterorhabditis bacteriophora</name>
    <name type="common">Entomopathogenic nematode worm</name>
    <dbReference type="NCBI Taxonomy" id="37862"/>
    <lineage>
        <taxon>Eukaryota</taxon>
        <taxon>Metazoa</taxon>
        <taxon>Ecdysozoa</taxon>
        <taxon>Nematoda</taxon>
        <taxon>Chromadorea</taxon>
        <taxon>Rhabditida</taxon>
        <taxon>Rhabditina</taxon>
        <taxon>Rhabditomorpha</taxon>
        <taxon>Strongyloidea</taxon>
        <taxon>Heterorhabditidae</taxon>
        <taxon>Heterorhabditis</taxon>
    </lineage>
</organism>
<evidence type="ECO:0000313" key="2">
    <source>
        <dbReference type="WBParaSite" id="Hba_07510"/>
    </source>
</evidence>
<keyword evidence="1" id="KW-1185">Reference proteome</keyword>
<name>A0A1I7WQQ5_HETBA</name>
<sequence>MGISGTFLPAADRSLMVILDLSLWIEYRVPSCVVFRVFKDGIHKSEKSLSVADTSICYQSLPIAMPLESKVII</sequence>
<protein>
    <submittedName>
        <fullName evidence="2">Uncharacterized protein</fullName>
    </submittedName>
</protein>
<proteinExistence type="predicted"/>
<dbReference type="Proteomes" id="UP000095283">
    <property type="component" value="Unplaced"/>
</dbReference>
<dbReference type="AlphaFoldDB" id="A0A1I7WQQ5"/>
<accession>A0A1I7WQQ5</accession>
<evidence type="ECO:0000313" key="1">
    <source>
        <dbReference type="Proteomes" id="UP000095283"/>
    </source>
</evidence>